<accession>A0A8S3UDP1</accession>
<dbReference type="SUPFAM" id="SSF49842">
    <property type="entry name" value="TNF-like"/>
    <property type="match status" value="1"/>
</dbReference>
<dbReference type="Proteomes" id="UP000683360">
    <property type="component" value="Unassembled WGS sequence"/>
</dbReference>
<evidence type="ECO:0000313" key="2">
    <source>
        <dbReference type="EMBL" id="CAG2240768.1"/>
    </source>
</evidence>
<dbReference type="OrthoDB" id="10478374at2759"/>
<gene>
    <name evidence="2" type="ORF">MEDL_52991</name>
</gene>
<organism evidence="2 3">
    <name type="scientific">Mytilus edulis</name>
    <name type="common">Blue mussel</name>
    <dbReference type="NCBI Taxonomy" id="6550"/>
    <lineage>
        <taxon>Eukaryota</taxon>
        <taxon>Metazoa</taxon>
        <taxon>Spiralia</taxon>
        <taxon>Lophotrochozoa</taxon>
        <taxon>Mollusca</taxon>
        <taxon>Bivalvia</taxon>
        <taxon>Autobranchia</taxon>
        <taxon>Pteriomorphia</taxon>
        <taxon>Mytilida</taxon>
        <taxon>Mytiloidea</taxon>
        <taxon>Mytilidae</taxon>
        <taxon>Mytilinae</taxon>
        <taxon>Mytilus</taxon>
    </lineage>
</organism>
<dbReference type="EMBL" id="CAJPWZ010002572">
    <property type="protein sequence ID" value="CAG2240768.1"/>
    <property type="molecule type" value="Genomic_DNA"/>
</dbReference>
<protein>
    <recommendedName>
        <fullName evidence="1">C1q domain-containing protein</fullName>
    </recommendedName>
</protein>
<dbReference type="InterPro" id="IPR008983">
    <property type="entry name" value="Tumour_necrosis_fac-like_dom"/>
</dbReference>
<reference evidence="2" key="1">
    <citation type="submission" date="2021-03" db="EMBL/GenBank/DDBJ databases">
        <authorList>
            <person name="Bekaert M."/>
        </authorList>
    </citation>
    <scope>NUCLEOTIDE SEQUENCE</scope>
</reference>
<dbReference type="InterPro" id="IPR001073">
    <property type="entry name" value="C1q_dom"/>
</dbReference>
<sequence>MALMNLKNIQPLVDLSSLKTQVQSVSSEIHALSVNDRARSEDFRALYNMSLISESHTKLRFSQMETNHNVSLARIQQALNDSEIHQIARVNTSITKLQQQMNNTKARVGITACVRFPTSFSDGSVVRFDNVRTNRSISNVSSFRNSGKFTSESEGLYLVSSWILSDTNSAEFAIYCNGNSLASAYIKYIAGGYNIGTATAVVVVELKVGDTVWVQTVQITMDSDDCGKAIDIYDKEHVKFAKDAMTTSDPNYGRVITIRSGYKDSNYAIEITPEMIDITNCGLYCIFMMKDLHQQELLCVMFCYDICFAVTMDSDVYCGKAIDLYDQEYVINARADMTTSIRPNYHCVITIRSGYTDSNHGIQITQQMIDINDCGIKLNIYAGSSPGGTVLVGTLFIVGRLGYIITNI</sequence>
<name>A0A8S3UDP1_MYTED</name>
<evidence type="ECO:0000313" key="3">
    <source>
        <dbReference type="Proteomes" id="UP000683360"/>
    </source>
</evidence>
<proteinExistence type="predicted"/>
<evidence type="ECO:0000259" key="1">
    <source>
        <dbReference type="Pfam" id="PF00386"/>
    </source>
</evidence>
<comment type="caution">
    <text evidence="2">The sequence shown here is derived from an EMBL/GenBank/DDBJ whole genome shotgun (WGS) entry which is preliminary data.</text>
</comment>
<dbReference type="Pfam" id="PF00386">
    <property type="entry name" value="C1q"/>
    <property type="match status" value="1"/>
</dbReference>
<feature type="domain" description="C1q" evidence="1">
    <location>
        <begin position="121"/>
        <end position="217"/>
    </location>
</feature>
<dbReference type="AlphaFoldDB" id="A0A8S3UDP1"/>
<dbReference type="Gene3D" id="2.60.120.40">
    <property type="match status" value="1"/>
</dbReference>
<keyword evidence="3" id="KW-1185">Reference proteome</keyword>